<evidence type="ECO:0000259" key="11">
    <source>
        <dbReference type="Pfam" id="PF21088"/>
    </source>
</evidence>
<dbReference type="Pfam" id="PF00924">
    <property type="entry name" value="MS_channel_2nd"/>
    <property type="match status" value="1"/>
</dbReference>
<dbReference type="InterPro" id="IPR006685">
    <property type="entry name" value="MscS_channel_2nd"/>
</dbReference>
<keyword evidence="5 8" id="KW-1133">Transmembrane helix</keyword>
<feature type="transmembrane region" description="Helical" evidence="8">
    <location>
        <begin position="281"/>
        <end position="300"/>
    </location>
</feature>
<comment type="caution">
    <text evidence="13">The sequence shown here is derived from an EMBL/GenBank/DDBJ whole genome shotgun (WGS) entry which is preliminary data.</text>
</comment>
<feature type="transmembrane region" description="Helical" evidence="8">
    <location>
        <begin position="240"/>
        <end position="269"/>
    </location>
</feature>
<dbReference type="Gene3D" id="1.10.287.1260">
    <property type="match status" value="1"/>
</dbReference>
<feature type="compositionally biased region" description="Low complexity" evidence="7">
    <location>
        <begin position="94"/>
        <end position="107"/>
    </location>
</feature>
<dbReference type="PANTHER" id="PTHR30460:SF0">
    <property type="entry name" value="MODERATE CONDUCTANCE MECHANOSENSITIVE CHANNEL YBIO"/>
    <property type="match status" value="1"/>
</dbReference>
<feature type="chain" id="PRO_5045261296" evidence="9">
    <location>
        <begin position="28"/>
        <end position="852"/>
    </location>
</feature>
<evidence type="ECO:0000256" key="8">
    <source>
        <dbReference type="SAM" id="Phobius"/>
    </source>
</evidence>
<dbReference type="SUPFAM" id="SSF50182">
    <property type="entry name" value="Sm-like ribonucleoproteins"/>
    <property type="match status" value="1"/>
</dbReference>
<feature type="transmembrane region" description="Helical" evidence="8">
    <location>
        <begin position="348"/>
        <end position="371"/>
    </location>
</feature>
<dbReference type="Proteomes" id="UP001597135">
    <property type="component" value="Unassembled WGS sequence"/>
</dbReference>
<organism evidence="13 14">
    <name type="scientific">Litorisediminicola beolgyonensis</name>
    <dbReference type="NCBI Taxonomy" id="1173614"/>
    <lineage>
        <taxon>Bacteria</taxon>
        <taxon>Pseudomonadati</taxon>
        <taxon>Pseudomonadota</taxon>
        <taxon>Alphaproteobacteria</taxon>
        <taxon>Rhodobacterales</taxon>
        <taxon>Paracoccaceae</taxon>
        <taxon>Litorisediminicola</taxon>
    </lineage>
</organism>
<proteinExistence type="inferred from homology"/>
<feature type="region of interest" description="Disordered" evidence="7">
    <location>
        <begin position="803"/>
        <end position="852"/>
    </location>
</feature>
<feature type="domain" description="Mechanosensitive ion channel transmembrane helices 2/3" evidence="11">
    <location>
        <begin position="583"/>
        <end position="623"/>
    </location>
</feature>
<keyword evidence="4 8" id="KW-0812">Transmembrane</keyword>
<reference evidence="14" key="1">
    <citation type="journal article" date="2019" name="Int. J. Syst. Evol. Microbiol.">
        <title>The Global Catalogue of Microorganisms (GCM) 10K type strain sequencing project: providing services to taxonomists for standard genome sequencing and annotation.</title>
        <authorList>
            <consortium name="The Broad Institute Genomics Platform"/>
            <consortium name="The Broad Institute Genome Sequencing Center for Infectious Disease"/>
            <person name="Wu L."/>
            <person name="Ma J."/>
        </authorList>
    </citation>
    <scope>NUCLEOTIDE SEQUENCE [LARGE SCALE GENOMIC DNA]</scope>
    <source>
        <strain evidence="14">CCUG 62953</strain>
    </source>
</reference>
<feature type="signal peptide" evidence="9">
    <location>
        <begin position="1"/>
        <end position="27"/>
    </location>
</feature>
<dbReference type="InterPro" id="IPR010920">
    <property type="entry name" value="LSM_dom_sf"/>
</dbReference>
<comment type="subcellular location">
    <subcellularLocation>
        <location evidence="1">Cell membrane</location>
        <topology evidence="1">Multi-pass membrane protein</topology>
    </subcellularLocation>
</comment>
<dbReference type="InterPro" id="IPR045276">
    <property type="entry name" value="YbiO_bact"/>
</dbReference>
<dbReference type="Gene3D" id="2.30.30.60">
    <property type="match status" value="1"/>
</dbReference>
<keyword evidence="6 8" id="KW-0472">Membrane</keyword>
<feature type="compositionally biased region" description="Acidic residues" evidence="7">
    <location>
        <begin position="809"/>
        <end position="823"/>
    </location>
</feature>
<name>A0ABW3ZMP8_9RHOB</name>
<dbReference type="PANTHER" id="PTHR30460">
    <property type="entry name" value="MODERATE CONDUCTANCE MECHANOSENSITIVE CHANNEL YBIO"/>
    <property type="match status" value="1"/>
</dbReference>
<protein>
    <submittedName>
        <fullName evidence="13">Mechanosensitive ion channel domain-containing protein</fullName>
    </submittedName>
</protein>
<evidence type="ECO:0000256" key="4">
    <source>
        <dbReference type="ARBA" id="ARBA00022692"/>
    </source>
</evidence>
<feature type="transmembrane region" description="Helical" evidence="8">
    <location>
        <begin position="418"/>
        <end position="437"/>
    </location>
</feature>
<feature type="compositionally biased region" description="Gly residues" evidence="7">
    <location>
        <begin position="122"/>
        <end position="137"/>
    </location>
</feature>
<feature type="transmembrane region" description="Helical" evidence="8">
    <location>
        <begin position="202"/>
        <end position="220"/>
    </location>
</feature>
<evidence type="ECO:0000313" key="14">
    <source>
        <dbReference type="Proteomes" id="UP001597135"/>
    </source>
</evidence>
<feature type="domain" description="Mechanosensitive ion channel MscS" evidence="10">
    <location>
        <begin position="625"/>
        <end position="688"/>
    </location>
</feature>
<evidence type="ECO:0000256" key="3">
    <source>
        <dbReference type="ARBA" id="ARBA00022475"/>
    </source>
</evidence>
<dbReference type="Pfam" id="PF25392">
    <property type="entry name" value="MS_channel_TM1"/>
    <property type="match status" value="1"/>
</dbReference>
<feature type="transmembrane region" description="Helical" evidence="8">
    <location>
        <begin position="600"/>
        <end position="620"/>
    </location>
</feature>
<feature type="domain" description="Moderate conductance mechanosensitive channel YbiO-like transmembrane helix 1" evidence="12">
    <location>
        <begin position="445"/>
        <end position="523"/>
    </location>
</feature>
<feature type="transmembrane region" description="Helical" evidence="8">
    <location>
        <begin position="532"/>
        <end position="553"/>
    </location>
</feature>
<dbReference type="InterPro" id="IPR049142">
    <property type="entry name" value="MS_channel_1st"/>
</dbReference>
<dbReference type="InterPro" id="IPR023408">
    <property type="entry name" value="MscS_beta-dom_sf"/>
</dbReference>
<evidence type="ECO:0000256" key="5">
    <source>
        <dbReference type="ARBA" id="ARBA00022989"/>
    </source>
</evidence>
<accession>A0ABW3ZMP8</accession>
<sequence>MVSAARSVASLRYFLVALLCCISLALAALPQPVAAQSLFGGGSSSSDSGGDAASAPLQSLLDVLKDDKARQELITELESVVKEQGGSGNGDGSGSDSSSGSGSDGSSQDGGGQDGSQDGSGQQDGGQSGDGQSGKGDGSTAQTGPQNTASIGTRVAEWTQEVAQSAAASAANFYDSLTSGSSILNGLSGQELTVLWETLRSLLLVIVITVAVFLALRTLFQPVFRRMGERVQDTNIIRTLLLFGGSLVLDAMTVIVAWGLGYAIAVLALGDYGQMGFRQALYLNAFLIVELIKVAIRAIVSPSAGGLRLINLSNRAAKRLMRHLNVVVSVMGYGQLLILPVVNRNISFAAGNAVSAVLSLFVLLYLVVLVIRHRDNVANWIARRIKTHEFDEDEYEETVADKHRLTGPLAPLVRNWHWFALIYLAVMFVVVMTRPATAVADLLTASGKVALAVLIGSVIVGALGRALSRGITLPDELRKKLPLLEHRLNAIVPKILVTLRILVSVAVLVYALSVMGLLNFGAFLGSDRGLSLSGAVVSVVLILLVAFGIWLAFNSWIDYRLNPDYGTIPSSRETTLLSLLRNAVTIGLLILTLMFCLSEIGINIGPLLASAGVLGLAIGFGAQKMVQDIITGVFIQLDNAMNVGDVVTVGGTTGTVDKLTVRSVSLRAVDGTYHIIPFSSVDMVSNYMRDFSYHVADMGIAYREDIDEAKTAMLDAFETLRGDEDQGGFILDDLEWFGVQTLGDSAVVLRARIKTVPGKQWGIGRLYNELLKKLFDERGIEIPFPHQTLFFGEDKKGRTQVLRLSQERSDDEEVEGSAEEVSEETTRDAKSPTMDTTLDDDDVADLDPGDGR</sequence>
<dbReference type="InterPro" id="IPR011066">
    <property type="entry name" value="MscS_channel_C_sf"/>
</dbReference>
<keyword evidence="3" id="KW-1003">Cell membrane</keyword>
<evidence type="ECO:0000259" key="12">
    <source>
        <dbReference type="Pfam" id="PF25392"/>
    </source>
</evidence>
<evidence type="ECO:0000256" key="6">
    <source>
        <dbReference type="ARBA" id="ARBA00023136"/>
    </source>
</evidence>
<feature type="transmembrane region" description="Helical" evidence="8">
    <location>
        <begin position="574"/>
        <end position="594"/>
    </location>
</feature>
<feature type="transmembrane region" description="Helical" evidence="8">
    <location>
        <begin position="320"/>
        <end position="342"/>
    </location>
</feature>
<dbReference type="SUPFAM" id="SSF82689">
    <property type="entry name" value="Mechanosensitive channel protein MscS (YggB), C-terminal domain"/>
    <property type="match status" value="1"/>
</dbReference>
<evidence type="ECO:0000256" key="1">
    <source>
        <dbReference type="ARBA" id="ARBA00004651"/>
    </source>
</evidence>
<keyword evidence="14" id="KW-1185">Reference proteome</keyword>
<evidence type="ECO:0000256" key="9">
    <source>
        <dbReference type="SAM" id="SignalP"/>
    </source>
</evidence>
<gene>
    <name evidence="13" type="ORF">ACFQ4E_18495</name>
</gene>
<evidence type="ECO:0000256" key="2">
    <source>
        <dbReference type="ARBA" id="ARBA00008017"/>
    </source>
</evidence>
<dbReference type="Pfam" id="PF21088">
    <property type="entry name" value="MS_channel_1st"/>
    <property type="match status" value="1"/>
</dbReference>
<dbReference type="SUPFAM" id="SSF82861">
    <property type="entry name" value="Mechanosensitive channel protein MscS (YggB), transmembrane region"/>
    <property type="match status" value="1"/>
</dbReference>
<dbReference type="InterPro" id="IPR011014">
    <property type="entry name" value="MscS_channel_TM-2"/>
</dbReference>
<feature type="region of interest" description="Disordered" evidence="7">
    <location>
        <begin position="79"/>
        <end position="147"/>
    </location>
</feature>
<keyword evidence="9" id="KW-0732">Signal</keyword>
<evidence type="ECO:0000313" key="13">
    <source>
        <dbReference type="EMBL" id="MFD1344426.1"/>
    </source>
</evidence>
<comment type="similarity">
    <text evidence="2">Belongs to the MscS (TC 1.A.23) family.</text>
</comment>
<evidence type="ECO:0000259" key="10">
    <source>
        <dbReference type="Pfam" id="PF00924"/>
    </source>
</evidence>
<dbReference type="InterPro" id="IPR057485">
    <property type="entry name" value="YbiO-like_TM1"/>
</dbReference>
<dbReference type="EMBL" id="JBHTMU010000049">
    <property type="protein sequence ID" value="MFD1344426.1"/>
    <property type="molecule type" value="Genomic_DNA"/>
</dbReference>
<dbReference type="RefSeq" id="WP_386806007.1">
    <property type="nucleotide sequence ID" value="NZ_JBHTMU010000049.1"/>
</dbReference>
<evidence type="ECO:0000256" key="7">
    <source>
        <dbReference type="SAM" id="MobiDB-lite"/>
    </source>
</evidence>
<dbReference type="Gene3D" id="3.30.70.100">
    <property type="match status" value="1"/>
</dbReference>
<feature type="compositionally biased region" description="Acidic residues" evidence="7">
    <location>
        <begin position="837"/>
        <end position="852"/>
    </location>
</feature>
<feature type="transmembrane region" description="Helical" evidence="8">
    <location>
        <begin position="449"/>
        <end position="467"/>
    </location>
</feature>